<dbReference type="AlphaFoldDB" id="A0A9W6T5S1"/>
<dbReference type="Proteomes" id="UP001165120">
    <property type="component" value="Unassembled WGS sequence"/>
</dbReference>
<evidence type="ECO:0000313" key="1">
    <source>
        <dbReference type="EMBL" id="GME73729.1"/>
    </source>
</evidence>
<proteinExistence type="predicted"/>
<keyword evidence="2" id="KW-1185">Reference proteome</keyword>
<protein>
    <submittedName>
        <fullName evidence="1">Unnamed protein product</fullName>
    </submittedName>
</protein>
<reference evidence="1" key="1">
    <citation type="submission" date="2023-04" db="EMBL/GenBank/DDBJ databases">
        <title>Candida boidinii NBRC 10035.</title>
        <authorList>
            <person name="Ichikawa N."/>
            <person name="Sato H."/>
            <person name="Tonouchi N."/>
        </authorList>
    </citation>
    <scope>NUCLEOTIDE SEQUENCE</scope>
    <source>
        <strain evidence="1">NBRC 10035</strain>
    </source>
</reference>
<gene>
    <name evidence="1" type="ORF">Cboi02_000415800</name>
</gene>
<name>A0A9W6T5S1_CANBO</name>
<sequence length="116" mass="13007">MWNVGTASHFRLGRAVYRECFSNNPPDLPVQHRTDVLEHGSTLPALDAHHGPPQGPTTTAHNSDLSAFLWKIMSLLDWANRKQCHGHSQLNQLQLQLQLELPLLLSIESQGLIDLN</sequence>
<dbReference type="EMBL" id="BSXN01001595">
    <property type="protein sequence ID" value="GME73729.1"/>
    <property type="molecule type" value="Genomic_DNA"/>
</dbReference>
<organism evidence="1 2">
    <name type="scientific">Candida boidinii</name>
    <name type="common">Yeast</name>
    <dbReference type="NCBI Taxonomy" id="5477"/>
    <lineage>
        <taxon>Eukaryota</taxon>
        <taxon>Fungi</taxon>
        <taxon>Dikarya</taxon>
        <taxon>Ascomycota</taxon>
        <taxon>Saccharomycotina</taxon>
        <taxon>Pichiomycetes</taxon>
        <taxon>Pichiales</taxon>
        <taxon>Pichiaceae</taxon>
        <taxon>Ogataea</taxon>
        <taxon>Ogataea/Candida clade</taxon>
    </lineage>
</organism>
<comment type="caution">
    <text evidence="1">The sequence shown here is derived from an EMBL/GenBank/DDBJ whole genome shotgun (WGS) entry which is preliminary data.</text>
</comment>
<accession>A0A9W6T5S1</accession>
<evidence type="ECO:0000313" key="2">
    <source>
        <dbReference type="Proteomes" id="UP001165120"/>
    </source>
</evidence>